<sequence length="570" mass="63519">MKKSLAILLASALVLTSCGGNTGNSEAKKSSATTATVASSTADAKSSGSKTAETSNTSGYKSKNGDIMVLTLFQNPKTLDIQNTNADYFIPLQIYDRLVEVGKDDKGNLTIVPSLAESWDVSKDGLKFTFHLRKGVKFHNGEELKADDVLFTINKMMDKKAANINSYQFEMIKGAKEVLAGKADKVSGVKVIDDYTVELTLAYPYAPFLASLTSAPASIFNRKAVEEGGDKFGFDPEYTVGTGYMKFKDWTQDKEINLVRNDDYFNDPAKISGVRYLMNIDKSTRRMMFENGELDYMPIDKTIYDTYVNDPLWKDNLIKFLAPSMDYLIFNQNDPNMAKVDIRQAVTKAINREVFNQTFYSGEGILINGIVPPGMPGYNENLPKIEYNPEEAKKLLAKGGFDSSKPFVILQNESQDYTHPMNEMLQAMLAEVGIKAEIKNMDMTSYWDTVAKGEGFAITLGPVTADVPDPDDFFSTFQVDTSKTNGFNIKDKDLSDRIAKARSIVDTKERFAAFAKLEEELMTKQAVYLPIAAEVNLSVKSPRLNNFEFTWQGWVCGATHRVTIDHSYDE</sequence>
<protein>
    <submittedName>
        <fullName evidence="4">ABC transporter substrate-binding protein</fullName>
    </submittedName>
</protein>
<gene>
    <name evidence="4" type="ORF">JJN12_08085</name>
</gene>
<comment type="caution">
    <text evidence="4">The sequence shown here is derived from an EMBL/GenBank/DDBJ whole genome shotgun (WGS) entry which is preliminary data.</text>
</comment>
<organism evidence="4 5">
    <name type="scientific">Catonella massiliensis</name>
    <dbReference type="NCBI Taxonomy" id="2799636"/>
    <lineage>
        <taxon>Bacteria</taxon>
        <taxon>Bacillati</taxon>
        <taxon>Bacillota</taxon>
        <taxon>Clostridia</taxon>
        <taxon>Lachnospirales</taxon>
        <taxon>Lachnospiraceae</taxon>
        <taxon>Catonella</taxon>
    </lineage>
</organism>
<dbReference type="Gene3D" id="3.90.76.10">
    <property type="entry name" value="Dipeptide-binding Protein, Domain 1"/>
    <property type="match status" value="1"/>
</dbReference>
<dbReference type="CDD" id="cd00995">
    <property type="entry name" value="PBP2_NikA_DppA_OppA_like"/>
    <property type="match status" value="1"/>
</dbReference>
<proteinExistence type="predicted"/>
<feature type="signal peptide" evidence="2">
    <location>
        <begin position="1"/>
        <end position="19"/>
    </location>
</feature>
<dbReference type="InterPro" id="IPR039424">
    <property type="entry name" value="SBP_5"/>
</dbReference>
<dbReference type="RefSeq" id="WP_208429199.1">
    <property type="nucleotide sequence ID" value="NZ_JAEPRJ010000001.1"/>
</dbReference>
<evidence type="ECO:0000259" key="3">
    <source>
        <dbReference type="Pfam" id="PF00496"/>
    </source>
</evidence>
<dbReference type="InterPro" id="IPR030678">
    <property type="entry name" value="Peptide/Ni-bd"/>
</dbReference>
<dbReference type="SUPFAM" id="SSF53850">
    <property type="entry name" value="Periplasmic binding protein-like II"/>
    <property type="match status" value="1"/>
</dbReference>
<feature type="chain" id="PRO_5045680600" evidence="2">
    <location>
        <begin position="20"/>
        <end position="570"/>
    </location>
</feature>
<feature type="domain" description="Solute-binding protein family 5" evidence="3">
    <location>
        <begin position="110"/>
        <end position="483"/>
    </location>
</feature>
<dbReference type="PIRSF" id="PIRSF002741">
    <property type="entry name" value="MppA"/>
    <property type="match status" value="1"/>
</dbReference>
<dbReference type="Pfam" id="PF00496">
    <property type="entry name" value="SBP_bac_5"/>
    <property type="match status" value="1"/>
</dbReference>
<feature type="region of interest" description="Disordered" evidence="1">
    <location>
        <begin position="23"/>
        <end position="58"/>
    </location>
</feature>
<keyword evidence="2" id="KW-0732">Signal</keyword>
<evidence type="ECO:0000313" key="5">
    <source>
        <dbReference type="Proteomes" id="UP000604730"/>
    </source>
</evidence>
<evidence type="ECO:0000313" key="4">
    <source>
        <dbReference type="EMBL" id="MBK5897733.1"/>
    </source>
</evidence>
<dbReference type="Proteomes" id="UP000604730">
    <property type="component" value="Unassembled WGS sequence"/>
</dbReference>
<dbReference type="PANTHER" id="PTHR30290">
    <property type="entry name" value="PERIPLASMIC BINDING COMPONENT OF ABC TRANSPORTER"/>
    <property type="match status" value="1"/>
</dbReference>
<evidence type="ECO:0000256" key="2">
    <source>
        <dbReference type="SAM" id="SignalP"/>
    </source>
</evidence>
<accession>A0ABS1J0R4</accession>
<dbReference type="Gene3D" id="3.40.190.10">
    <property type="entry name" value="Periplasmic binding protein-like II"/>
    <property type="match status" value="1"/>
</dbReference>
<dbReference type="EMBL" id="JAEPRJ010000001">
    <property type="protein sequence ID" value="MBK5897733.1"/>
    <property type="molecule type" value="Genomic_DNA"/>
</dbReference>
<name>A0ABS1J0R4_9FIRM</name>
<dbReference type="PROSITE" id="PS51257">
    <property type="entry name" value="PROKAR_LIPOPROTEIN"/>
    <property type="match status" value="1"/>
</dbReference>
<feature type="compositionally biased region" description="Polar residues" evidence="1">
    <location>
        <begin position="48"/>
        <end position="58"/>
    </location>
</feature>
<feature type="compositionally biased region" description="Low complexity" evidence="1">
    <location>
        <begin position="30"/>
        <end position="47"/>
    </location>
</feature>
<evidence type="ECO:0000256" key="1">
    <source>
        <dbReference type="SAM" id="MobiDB-lite"/>
    </source>
</evidence>
<reference evidence="4 5" key="1">
    <citation type="submission" date="2021-01" db="EMBL/GenBank/DDBJ databases">
        <title>Isolation and description of Catonella massiliensis sp. nov., a novel Catonella species, isolated from a stable periodontitis subject.</title>
        <authorList>
            <person name="Antezack A."/>
            <person name="Boxberger M."/>
            <person name="La Scola B."/>
            <person name="Monnet-Corti V."/>
        </authorList>
    </citation>
    <scope>NUCLEOTIDE SEQUENCE [LARGE SCALE GENOMIC DNA]</scope>
    <source>
        <strain evidence="4 5">Marseille-Q4567</strain>
    </source>
</reference>
<keyword evidence="5" id="KW-1185">Reference proteome</keyword>
<dbReference type="Gene3D" id="3.10.105.10">
    <property type="entry name" value="Dipeptide-binding Protein, Domain 3"/>
    <property type="match status" value="1"/>
</dbReference>
<dbReference type="InterPro" id="IPR000914">
    <property type="entry name" value="SBP_5_dom"/>
</dbReference>